<feature type="domain" description="N-acetyltransferase" evidence="3">
    <location>
        <begin position="20"/>
        <end position="162"/>
    </location>
</feature>
<dbReference type="InterPro" id="IPR050680">
    <property type="entry name" value="YpeA/RimI_acetyltransf"/>
</dbReference>
<evidence type="ECO:0000259" key="3">
    <source>
        <dbReference type="PROSITE" id="PS51186"/>
    </source>
</evidence>
<evidence type="ECO:0000256" key="1">
    <source>
        <dbReference type="ARBA" id="ARBA00022679"/>
    </source>
</evidence>
<accession>A0A4V6NCS8</accession>
<dbReference type="STRING" id="1210063.GCA_001612665_03063"/>
<keyword evidence="1 4" id="KW-0808">Transferase</keyword>
<dbReference type="Pfam" id="PF00583">
    <property type="entry name" value="Acetyltransf_1"/>
    <property type="match status" value="1"/>
</dbReference>
<name>A0A4V6NCS8_9NOCA</name>
<dbReference type="EMBL" id="SMFR01000001">
    <property type="protein sequence ID" value="TCJ99585.1"/>
    <property type="molecule type" value="Genomic_DNA"/>
</dbReference>
<dbReference type="InterPro" id="IPR000182">
    <property type="entry name" value="GNAT_dom"/>
</dbReference>
<comment type="caution">
    <text evidence="4">The sequence shown here is derived from an EMBL/GenBank/DDBJ whole genome shotgun (WGS) entry which is preliminary data.</text>
</comment>
<evidence type="ECO:0000256" key="2">
    <source>
        <dbReference type="ARBA" id="ARBA00023315"/>
    </source>
</evidence>
<dbReference type="SUPFAM" id="SSF55729">
    <property type="entry name" value="Acyl-CoA N-acyltransferases (Nat)"/>
    <property type="match status" value="1"/>
</dbReference>
<keyword evidence="2" id="KW-0012">Acyltransferase</keyword>
<proteinExistence type="predicted"/>
<dbReference type="AlphaFoldDB" id="A0A4V6NCS8"/>
<dbReference type="Gene3D" id="3.40.630.30">
    <property type="match status" value="1"/>
</dbReference>
<organism evidence="4 5">
    <name type="scientific">Nocardia alba</name>
    <dbReference type="NCBI Taxonomy" id="225051"/>
    <lineage>
        <taxon>Bacteria</taxon>
        <taxon>Bacillati</taxon>
        <taxon>Actinomycetota</taxon>
        <taxon>Actinomycetes</taxon>
        <taxon>Mycobacteriales</taxon>
        <taxon>Nocardiaceae</taxon>
        <taxon>Nocardia</taxon>
    </lineage>
</organism>
<dbReference type="InterPro" id="IPR016181">
    <property type="entry name" value="Acyl_CoA_acyltransferase"/>
</dbReference>
<reference evidence="4 5" key="1">
    <citation type="submission" date="2019-03" db="EMBL/GenBank/DDBJ databases">
        <title>Genomic Encyclopedia of Type Strains, Phase IV (KMG-IV): sequencing the most valuable type-strain genomes for metagenomic binning, comparative biology and taxonomic classification.</title>
        <authorList>
            <person name="Goeker M."/>
        </authorList>
    </citation>
    <scope>NUCLEOTIDE SEQUENCE [LARGE SCALE GENOMIC DNA]</scope>
    <source>
        <strain evidence="4 5">DSM 44684</strain>
    </source>
</reference>
<keyword evidence="5" id="KW-1185">Reference proteome</keyword>
<dbReference type="CDD" id="cd04301">
    <property type="entry name" value="NAT_SF"/>
    <property type="match status" value="1"/>
</dbReference>
<evidence type="ECO:0000313" key="5">
    <source>
        <dbReference type="Proteomes" id="UP000294856"/>
    </source>
</evidence>
<dbReference type="Proteomes" id="UP000294856">
    <property type="component" value="Unassembled WGS sequence"/>
</dbReference>
<dbReference type="PANTHER" id="PTHR43420">
    <property type="entry name" value="ACETYLTRANSFERASE"/>
    <property type="match status" value="1"/>
</dbReference>
<evidence type="ECO:0000313" key="4">
    <source>
        <dbReference type="EMBL" id="TCJ99585.1"/>
    </source>
</evidence>
<dbReference type="PROSITE" id="PS51186">
    <property type="entry name" value="GNAT"/>
    <property type="match status" value="1"/>
</dbReference>
<gene>
    <name evidence="4" type="ORF">DFR71_0566</name>
</gene>
<sequence length="189" mass="20726">MRRGSGGGAGLDISNKSAKPRLRSAVVDDLSAIAELEARELAPLAYPYFVLRQLFDVHGSRWIVADHGGVLCGYALLAVGPDRKAWLIGMAVSTHHQGRGLGRSLLERALTECRIGDVVSVSITVHPSNTHAISLYKESGFTWVGYDPEYFGAGEPRQLRVKQITADTRWPVDPNDRRWSKGEHLPPGE</sequence>
<protein>
    <submittedName>
        <fullName evidence="4">Ribosomal-protein-alanine N-acetyltransferase</fullName>
    </submittedName>
</protein>
<dbReference type="PANTHER" id="PTHR43420:SF47">
    <property type="entry name" value="N-ACETYLTRANSFERASE DOMAIN-CONTAINING PROTEIN"/>
    <property type="match status" value="1"/>
</dbReference>
<dbReference type="GO" id="GO:0016747">
    <property type="term" value="F:acyltransferase activity, transferring groups other than amino-acyl groups"/>
    <property type="evidence" value="ECO:0007669"/>
    <property type="project" value="InterPro"/>
</dbReference>